<dbReference type="Gene3D" id="3.40.50.300">
    <property type="entry name" value="P-loop containing nucleotide triphosphate hydrolases"/>
    <property type="match status" value="1"/>
</dbReference>
<dbReference type="PROSITE" id="PS50837">
    <property type="entry name" value="NACHT"/>
    <property type="match status" value="1"/>
</dbReference>
<dbReference type="EMBL" id="MRZV01000215">
    <property type="protein sequence ID" value="PIK55442.1"/>
    <property type="molecule type" value="Genomic_DNA"/>
</dbReference>
<evidence type="ECO:0000313" key="3">
    <source>
        <dbReference type="Proteomes" id="UP000230750"/>
    </source>
</evidence>
<dbReference type="SUPFAM" id="SSF52540">
    <property type="entry name" value="P-loop containing nucleoside triphosphate hydrolases"/>
    <property type="match status" value="1"/>
</dbReference>
<feature type="domain" description="NACHT" evidence="1">
    <location>
        <begin position="194"/>
        <end position="319"/>
    </location>
</feature>
<proteinExistence type="predicted"/>
<sequence>MAANLNPVDIKPGVRKTVNGFGSFKVALADVLTVTTVLQLATFFEYPPVIIEELGTAVSAGLLMIRYMEERGQIKPTNILTLLSALKKMCLFGTEERVKKLYEEHTGRLCSSDGQSKAQEEGKLKIFTNSLKHTYALWYDRIQPIPYIQEKMCCVNDIYVESGLELDSQSFEESSLVSLKSFRDIFDSDIIPSNRILLEGDPGYGKSTLTLQAAYDWCLGNVASPLKNVAVFILLPLRLLGNISSICEAIRVVLMPKESPLTNDDILEILRNGLSVVIVLDGYDEYPDKNSGKETDVMDMIAGKMFPNCKVVVSTRSSSLPKYLHPTNVTIRLTGFDEKSRDEYIQRTVTGGDQEASKRITNALNSSPILNDICQVPMFCVLFAHVANDQKGVIEFSSVTSFFKYVIDGFYSHMWKKDLKEPIDQSIREYSKLNRLAFDSLTGKIQIIAWPKGTFIDTVGKDCYEELSNIGILIVEKTHEIINEPEEYDIHHTKQSELVRFYHKLFAEWYAARYLSSYAGSFWPFWLKYNLNKINPVDLQFVFRFACGLNKKASGRIIKYLKSVEGGASFASLCLFEQPDDPKEVVETVKGLCSDGMIIRSSDSRLLQRSSIQLLDIASRKKIEVPCLQIDHIFKVARQNEVTLESGLSLPVLLSIRKLVFTTQAEHEITQENMFGVVQYGQRCLQLKTLAFHGKFLLPLSLTVETLKLNMNSRSITVFWQLLEYVFQLDVSSGKWRLSSTESLTSGIVEPEEDVEMLRSVCSGGMALRRTDIRLLQRANIQFLEIASRHKIPLSCLVLDTFREADQHSITLENGNHVPALSTLEEIQIRTEKRIEFTQKQVVGLLCYAQKCQKLTKILFIDCLVPLCFPNDSLRPCESDTLRVLWKPGEQELELNFTRGRWMVESQECLTLETKDHHSLTKMCSGTVTLNTNDTTGYHRSVTLLLQIAAGQQIQITSLLLKSFSSADQNHLILESRNRVPLLPTLKELQIKTNLGKEFTQDQVVGLFCFAQQCQQLKTLSLVDCLLPLSLPIGSLSSLTKLRDIQVSWKPSKPDLHLDSSRGKWVLNSKEGITLETKGTKSLRVLCSSVVYLRLTDSKQLQMSTILLLDIASSHNIPISHLFLKWSFNGFDGKDIRLESGLSLSSLSSVEKISIIARLQKKEFTEEEVIGLIKYGIQSPRFKELWMKHGFHNCKLPLSIKPDIIPEGSRSRNIKVISSSEARYLDLISGQWRKPDDIQTITEMCSGALSIQRDTSESVQRSVIELLVEASNHDIPIDCVHLGWSFSKIDEDGNIILSSGRSLPIITSIENMNIQTEKGREMNQHEVNGILNYVQHSQRFKELV</sequence>
<name>A0A2G8L5B0_STIJA</name>
<comment type="caution">
    <text evidence="2">The sequence shown here is derived from an EMBL/GenBank/DDBJ whole genome shotgun (WGS) entry which is preliminary data.</text>
</comment>
<dbReference type="STRING" id="307972.A0A2G8L5B0"/>
<evidence type="ECO:0000313" key="2">
    <source>
        <dbReference type="EMBL" id="PIK55442.1"/>
    </source>
</evidence>
<dbReference type="Pfam" id="PF05729">
    <property type="entry name" value="NACHT"/>
    <property type="match status" value="1"/>
</dbReference>
<reference evidence="2 3" key="1">
    <citation type="journal article" date="2017" name="PLoS Biol.">
        <title>The sea cucumber genome provides insights into morphological evolution and visceral regeneration.</title>
        <authorList>
            <person name="Zhang X."/>
            <person name="Sun L."/>
            <person name="Yuan J."/>
            <person name="Sun Y."/>
            <person name="Gao Y."/>
            <person name="Zhang L."/>
            <person name="Li S."/>
            <person name="Dai H."/>
            <person name="Hamel J.F."/>
            <person name="Liu C."/>
            <person name="Yu Y."/>
            <person name="Liu S."/>
            <person name="Lin W."/>
            <person name="Guo K."/>
            <person name="Jin S."/>
            <person name="Xu P."/>
            <person name="Storey K.B."/>
            <person name="Huan P."/>
            <person name="Zhang T."/>
            <person name="Zhou Y."/>
            <person name="Zhang J."/>
            <person name="Lin C."/>
            <person name="Li X."/>
            <person name="Xing L."/>
            <person name="Huo D."/>
            <person name="Sun M."/>
            <person name="Wang L."/>
            <person name="Mercier A."/>
            <person name="Li F."/>
            <person name="Yang H."/>
            <person name="Xiang J."/>
        </authorList>
    </citation>
    <scope>NUCLEOTIDE SEQUENCE [LARGE SCALE GENOMIC DNA]</scope>
    <source>
        <strain evidence="2">Shaxun</strain>
        <tissue evidence="2">Muscle</tissue>
    </source>
</reference>
<dbReference type="OrthoDB" id="120976at2759"/>
<dbReference type="InterPro" id="IPR007111">
    <property type="entry name" value="NACHT_NTPase"/>
</dbReference>
<dbReference type="PANTHER" id="PTHR46312:SF2">
    <property type="entry name" value="NUCLEOTIDE-BINDING OLIGOMERIZATION DOMAIN-CONTAINING PROTEIN 2-LIKE"/>
    <property type="match status" value="1"/>
</dbReference>
<dbReference type="Proteomes" id="UP000230750">
    <property type="component" value="Unassembled WGS sequence"/>
</dbReference>
<protein>
    <submittedName>
        <fullName evidence="2">Putative NLR family CARD domain-containing protein 4</fullName>
    </submittedName>
</protein>
<organism evidence="2 3">
    <name type="scientific">Stichopus japonicus</name>
    <name type="common">Sea cucumber</name>
    <dbReference type="NCBI Taxonomy" id="307972"/>
    <lineage>
        <taxon>Eukaryota</taxon>
        <taxon>Metazoa</taxon>
        <taxon>Echinodermata</taxon>
        <taxon>Eleutherozoa</taxon>
        <taxon>Echinozoa</taxon>
        <taxon>Holothuroidea</taxon>
        <taxon>Aspidochirotacea</taxon>
        <taxon>Aspidochirotida</taxon>
        <taxon>Stichopodidae</taxon>
        <taxon>Apostichopus</taxon>
    </lineage>
</organism>
<evidence type="ECO:0000259" key="1">
    <source>
        <dbReference type="PROSITE" id="PS50837"/>
    </source>
</evidence>
<keyword evidence="3" id="KW-1185">Reference proteome</keyword>
<gene>
    <name evidence="2" type="ORF">BSL78_07670</name>
</gene>
<dbReference type="InterPro" id="IPR027417">
    <property type="entry name" value="P-loop_NTPase"/>
</dbReference>
<accession>A0A2G8L5B0</accession>
<dbReference type="PANTHER" id="PTHR46312">
    <property type="entry name" value="NACHT DOMAIN-CONTAINING PROTEIN"/>
    <property type="match status" value="1"/>
</dbReference>